<gene>
    <name evidence="1" type="ORF">NE398_03800</name>
</gene>
<accession>A0A9X3XLE3</accession>
<dbReference type="AlphaFoldDB" id="A0A9X3XLE3"/>
<dbReference type="Gene3D" id="3.10.120.10">
    <property type="entry name" value="Cytochrome b5-like heme/steroid binding domain"/>
    <property type="match status" value="1"/>
</dbReference>
<dbReference type="EMBL" id="JAMRYU010000003">
    <property type="protein sequence ID" value="MDC4239292.1"/>
    <property type="molecule type" value="Genomic_DNA"/>
</dbReference>
<proteinExistence type="predicted"/>
<organism evidence="1 2">
    <name type="scientific">Clostridium tertium</name>
    <dbReference type="NCBI Taxonomy" id="1559"/>
    <lineage>
        <taxon>Bacteria</taxon>
        <taxon>Bacillati</taxon>
        <taxon>Bacillota</taxon>
        <taxon>Clostridia</taxon>
        <taxon>Eubacteriales</taxon>
        <taxon>Clostridiaceae</taxon>
        <taxon>Clostridium</taxon>
    </lineage>
</organism>
<dbReference type="Proteomes" id="UP001141183">
    <property type="component" value="Unassembled WGS sequence"/>
</dbReference>
<evidence type="ECO:0000313" key="2">
    <source>
        <dbReference type="Proteomes" id="UP001141183"/>
    </source>
</evidence>
<name>A0A9X3XLE3_9CLOT</name>
<comment type="caution">
    <text evidence="1">The sequence shown here is derived from an EMBL/GenBank/DDBJ whole genome shotgun (WGS) entry which is preliminary data.</text>
</comment>
<protein>
    <submittedName>
        <fullName evidence="1">Cytochrome b5</fullName>
    </submittedName>
</protein>
<dbReference type="RefSeq" id="WP_097033569.1">
    <property type="nucleotide sequence ID" value="NZ_CAXSLY010000014.1"/>
</dbReference>
<dbReference type="SUPFAM" id="SSF55856">
    <property type="entry name" value="Cytochrome b5-like heme/steroid binding domain"/>
    <property type="match status" value="1"/>
</dbReference>
<sequence length="145" mass="16861">MGYKGFLEEKFIELNQLKSMLVTYPKEYKENILNVMERVCNQINSYLEEVSFHNKKRNSELLKLTESELALYNGENGMPAYIAVDGTIYDMRDIPQWKDGKHFGIKAGADYSKVFKSCHDGNKSILSKLRVVGLMNYKEKCTWEE</sequence>
<evidence type="ECO:0000313" key="1">
    <source>
        <dbReference type="EMBL" id="MDC4239292.1"/>
    </source>
</evidence>
<keyword evidence="2" id="KW-1185">Reference proteome</keyword>
<dbReference type="InterPro" id="IPR036400">
    <property type="entry name" value="Cyt_B5-like_heme/steroid_sf"/>
</dbReference>
<reference evidence="1" key="1">
    <citation type="submission" date="2022-05" db="EMBL/GenBank/DDBJ databases">
        <title>Draft genome sequence of Clostridium tertium strain CP3 isolated from Peru.</title>
        <authorList>
            <person name="Hurtado R."/>
            <person name="Lima L."/>
            <person name="Sousa T."/>
            <person name="Jaiswal A.K."/>
            <person name="Tiwari S."/>
            <person name="Maturrano L."/>
            <person name="Brenig B."/>
            <person name="Azevedo V."/>
        </authorList>
    </citation>
    <scope>NUCLEOTIDE SEQUENCE</scope>
    <source>
        <strain evidence="1">CP3</strain>
    </source>
</reference>